<dbReference type="InterPro" id="IPR007227">
    <property type="entry name" value="Cell_shape_determining_MreD"/>
</dbReference>
<evidence type="ECO:0000256" key="7">
    <source>
        <dbReference type="ARBA" id="ARBA00023136"/>
    </source>
</evidence>
<keyword evidence="11" id="KW-1185">Reference proteome</keyword>
<comment type="function">
    <text evidence="8">Involved in formation of the rod shape of the cell. May also contribute to regulation of formation of penicillin-binding proteins.</text>
</comment>
<dbReference type="NCBIfam" id="TIGR03426">
    <property type="entry name" value="shape_MreD"/>
    <property type="match status" value="1"/>
</dbReference>
<evidence type="ECO:0000256" key="8">
    <source>
        <dbReference type="PIRNR" id="PIRNR018472"/>
    </source>
</evidence>
<keyword evidence="7 8" id="KW-0472">Membrane</keyword>
<gene>
    <name evidence="10" type="ORF">THII_3516</name>
</gene>
<evidence type="ECO:0000256" key="1">
    <source>
        <dbReference type="ARBA" id="ARBA00004651"/>
    </source>
</evidence>
<dbReference type="GO" id="GO:0008360">
    <property type="term" value="P:regulation of cell shape"/>
    <property type="evidence" value="ECO:0007669"/>
    <property type="project" value="UniProtKB-UniRule"/>
</dbReference>
<dbReference type="Pfam" id="PF04093">
    <property type="entry name" value="MreD"/>
    <property type="match status" value="1"/>
</dbReference>
<dbReference type="KEGG" id="tig:THII_3516"/>
<evidence type="ECO:0000256" key="4">
    <source>
        <dbReference type="ARBA" id="ARBA00022692"/>
    </source>
</evidence>
<keyword evidence="4 9" id="KW-0812">Transmembrane</keyword>
<evidence type="ECO:0000256" key="6">
    <source>
        <dbReference type="ARBA" id="ARBA00022989"/>
    </source>
</evidence>
<dbReference type="HOGENOM" id="CLU_119315_0_0_6"/>
<dbReference type="Proteomes" id="UP000031623">
    <property type="component" value="Chromosome"/>
</dbReference>
<keyword evidence="3 8" id="KW-1003">Cell membrane</keyword>
<dbReference type="PANTHER" id="PTHR37484">
    <property type="entry name" value="ROD SHAPE-DETERMINING PROTEIN MRED"/>
    <property type="match status" value="1"/>
</dbReference>
<reference evidence="10 11" key="1">
    <citation type="journal article" date="2014" name="ISME J.">
        <title>Ecophysiology of Thioploca ingrica as revealed by the complete genome sequence supplemented with proteomic evidence.</title>
        <authorList>
            <person name="Kojima H."/>
            <person name="Ogura Y."/>
            <person name="Yamamoto N."/>
            <person name="Togashi T."/>
            <person name="Mori H."/>
            <person name="Watanabe T."/>
            <person name="Nemoto F."/>
            <person name="Kurokawa K."/>
            <person name="Hayashi T."/>
            <person name="Fukui M."/>
        </authorList>
    </citation>
    <scope>NUCLEOTIDE SEQUENCE [LARGE SCALE GENOMIC DNA]</scope>
</reference>
<sequence length="162" mass="18575">MSLERHHGGWIIILSFVVSFMLAIMPLPSWAGVWRPDWVALVLIYWCIAIPQRIGIATGWLIGLTSDVLNETLLGQQALSLCLIAYISVKLHRRIRLFPLWQQAIGVLVLITLDQLLIAWIRGIQGQPLVDGSFIYPALTSMLLWPWVFILLRDLRRFYQVS</sequence>
<keyword evidence="6 9" id="KW-1133">Transmembrane helix</keyword>
<feature type="transmembrane region" description="Helical" evidence="9">
    <location>
        <begin position="6"/>
        <end position="27"/>
    </location>
</feature>
<feature type="transmembrane region" description="Helical" evidence="9">
    <location>
        <begin position="74"/>
        <end position="92"/>
    </location>
</feature>
<feature type="transmembrane region" description="Helical" evidence="9">
    <location>
        <begin position="39"/>
        <end position="62"/>
    </location>
</feature>
<evidence type="ECO:0000256" key="3">
    <source>
        <dbReference type="ARBA" id="ARBA00022475"/>
    </source>
</evidence>
<proteinExistence type="inferred from homology"/>
<evidence type="ECO:0000313" key="10">
    <source>
        <dbReference type="EMBL" id="BAP57813.1"/>
    </source>
</evidence>
<feature type="transmembrane region" description="Helical" evidence="9">
    <location>
        <begin position="104"/>
        <end position="122"/>
    </location>
</feature>
<keyword evidence="5 8" id="KW-0133">Cell shape</keyword>
<organism evidence="10 11">
    <name type="scientific">Thioploca ingrica</name>
    <dbReference type="NCBI Taxonomy" id="40754"/>
    <lineage>
        <taxon>Bacteria</taxon>
        <taxon>Pseudomonadati</taxon>
        <taxon>Pseudomonadota</taxon>
        <taxon>Gammaproteobacteria</taxon>
        <taxon>Thiotrichales</taxon>
        <taxon>Thiotrichaceae</taxon>
        <taxon>Thioploca</taxon>
    </lineage>
</organism>
<evidence type="ECO:0000256" key="2">
    <source>
        <dbReference type="ARBA" id="ARBA00007776"/>
    </source>
</evidence>
<dbReference type="PANTHER" id="PTHR37484:SF1">
    <property type="entry name" value="ROD SHAPE-DETERMINING PROTEIN MRED"/>
    <property type="match status" value="1"/>
</dbReference>
<evidence type="ECO:0000256" key="5">
    <source>
        <dbReference type="ARBA" id="ARBA00022960"/>
    </source>
</evidence>
<dbReference type="InterPro" id="IPR026034">
    <property type="entry name" value="MreD_proteobac"/>
</dbReference>
<name>A0A090AHL7_9GAMM</name>
<dbReference type="OrthoDB" id="6647425at2"/>
<dbReference type="GO" id="GO:0005886">
    <property type="term" value="C:plasma membrane"/>
    <property type="evidence" value="ECO:0007669"/>
    <property type="project" value="UniProtKB-SubCell"/>
</dbReference>
<protein>
    <recommendedName>
        <fullName evidence="8">Rod shape-determining protein MreD</fullName>
    </recommendedName>
</protein>
<dbReference type="STRING" id="40754.THII_3516"/>
<dbReference type="EMBL" id="AP014633">
    <property type="protein sequence ID" value="BAP57813.1"/>
    <property type="molecule type" value="Genomic_DNA"/>
</dbReference>
<feature type="transmembrane region" description="Helical" evidence="9">
    <location>
        <begin position="134"/>
        <end position="152"/>
    </location>
</feature>
<dbReference type="PIRSF" id="PIRSF018472">
    <property type="entry name" value="MreD_proteobac"/>
    <property type="match status" value="1"/>
</dbReference>
<evidence type="ECO:0000256" key="9">
    <source>
        <dbReference type="SAM" id="Phobius"/>
    </source>
</evidence>
<keyword evidence="8" id="KW-0997">Cell inner membrane</keyword>
<evidence type="ECO:0000313" key="11">
    <source>
        <dbReference type="Proteomes" id="UP000031623"/>
    </source>
</evidence>
<dbReference type="AlphaFoldDB" id="A0A090AHL7"/>
<comment type="subcellular location">
    <subcellularLocation>
        <location evidence="8">Cell inner membrane</location>
    </subcellularLocation>
    <subcellularLocation>
        <location evidence="1">Cell membrane</location>
        <topology evidence="1">Multi-pass membrane protein</topology>
    </subcellularLocation>
</comment>
<accession>A0A090AHL7</accession>
<comment type="similarity">
    <text evidence="2 8">Belongs to the MreD family.</text>
</comment>